<dbReference type="PROSITE" id="PS50222">
    <property type="entry name" value="EF_HAND_2"/>
    <property type="match status" value="2"/>
</dbReference>
<dbReference type="EMBL" id="JH767154">
    <property type="protein sequence ID" value="EQC34655.1"/>
    <property type="molecule type" value="Genomic_DNA"/>
</dbReference>
<evidence type="ECO:0000256" key="2">
    <source>
        <dbReference type="SAM" id="MobiDB-lite"/>
    </source>
</evidence>
<keyword evidence="5" id="KW-1185">Reference proteome</keyword>
<evidence type="ECO:0000256" key="1">
    <source>
        <dbReference type="ARBA" id="ARBA00022837"/>
    </source>
</evidence>
<dbReference type="SUPFAM" id="SSF47473">
    <property type="entry name" value="EF-hand"/>
    <property type="match status" value="1"/>
</dbReference>
<dbReference type="Proteomes" id="UP000030762">
    <property type="component" value="Unassembled WGS sequence"/>
</dbReference>
<protein>
    <recommendedName>
        <fullName evidence="3">EF-hand domain-containing protein</fullName>
    </recommendedName>
</protein>
<evidence type="ECO:0000313" key="4">
    <source>
        <dbReference type="EMBL" id="EQC34655.1"/>
    </source>
</evidence>
<name>T0QLH3_SAPDV</name>
<dbReference type="InterPro" id="IPR002048">
    <property type="entry name" value="EF_hand_dom"/>
</dbReference>
<feature type="domain" description="EF-hand" evidence="3">
    <location>
        <begin position="163"/>
        <end position="198"/>
    </location>
</feature>
<evidence type="ECO:0000259" key="3">
    <source>
        <dbReference type="PROSITE" id="PS50222"/>
    </source>
</evidence>
<proteinExistence type="predicted"/>
<accession>T0QLH3</accession>
<keyword evidence="1" id="KW-0106">Calcium</keyword>
<sequence length="257" mass="28933">MSTRPHHRRSASTLRVLPPSIKVRATSMHTTHDHTCHRRDAVQLPAFRLTTVAIQPTTTWNDVVEGDLTPVERARSAASHTVSPYNLLPEPAHWRVLHELKERVHIEKTLQAADEPLVQRRCVRGTAADRIEASWSLYDAMNQTLQSKPRDSNAALDILKEIARYRRLADVFKQLDRNHDGVVTRDELVACATKLLIPLTTKDADALMAFMDRNRDGTVTADEVNVLVQKFGGVAPSPPPAKSKRSPHRSQLHYSMN</sequence>
<dbReference type="VEuPathDB" id="FungiDB:SDRG_07975"/>
<dbReference type="Pfam" id="PF13499">
    <property type="entry name" value="EF-hand_7"/>
    <property type="match status" value="1"/>
</dbReference>
<dbReference type="RefSeq" id="XP_008612061.1">
    <property type="nucleotide sequence ID" value="XM_008613839.1"/>
</dbReference>
<dbReference type="GO" id="GO:0005509">
    <property type="term" value="F:calcium ion binding"/>
    <property type="evidence" value="ECO:0007669"/>
    <property type="project" value="InterPro"/>
</dbReference>
<dbReference type="InterPro" id="IPR018247">
    <property type="entry name" value="EF_Hand_1_Ca_BS"/>
</dbReference>
<dbReference type="InParanoid" id="T0QLH3"/>
<dbReference type="SMART" id="SM00054">
    <property type="entry name" value="EFh"/>
    <property type="match status" value="2"/>
</dbReference>
<feature type="domain" description="EF-hand" evidence="3">
    <location>
        <begin position="199"/>
        <end position="234"/>
    </location>
</feature>
<dbReference type="GeneID" id="19948702"/>
<dbReference type="PROSITE" id="PS00018">
    <property type="entry name" value="EF_HAND_1"/>
    <property type="match status" value="2"/>
</dbReference>
<feature type="region of interest" description="Disordered" evidence="2">
    <location>
        <begin position="232"/>
        <end position="257"/>
    </location>
</feature>
<feature type="compositionally biased region" description="Basic residues" evidence="2">
    <location>
        <begin position="242"/>
        <end position="251"/>
    </location>
</feature>
<gene>
    <name evidence="4" type="ORF">SDRG_07975</name>
</gene>
<dbReference type="InterPro" id="IPR011992">
    <property type="entry name" value="EF-hand-dom_pair"/>
</dbReference>
<dbReference type="AlphaFoldDB" id="T0QLH3"/>
<dbReference type="OrthoDB" id="26525at2759"/>
<evidence type="ECO:0000313" key="5">
    <source>
        <dbReference type="Proteomes" id="UP000030762"/>
    </source>
</evidence>
<dbReference type="Gene3D" id="1.10.238.10">
    <property type="entry name" value="EF-hand"/>
    <property type="match status" value="1"/>
</dbReference>
<organism evidence="4 5">
    <name type="scientific">Saprolegnia diclina (strain VS20)</name>
    <dbReference type="NCBI Taxonomy" id="1156394"/>
    <lineage>
        <taxon>Eukaryota</taxon>
        <taxon>Sar</taxon>
        <taxon>Stramenopiles</taxon>
        <taxon>Oomycota</taxon>
        <taxon>Saprolegniomycetes</taxon>
        <taxon>Saprolegniales</taxon>
        <taxon>Saprolegniaceae</taxon>
        <taxon>Saprolegnia</taxon>
    </lineage>
</organism>
<dbReference type="CDD" id="cd00051">
    <property type="entry name" value="EFh"/>
    <property type="match status" value="1"/>
</dbReference>
<reference evidence="4 5" key="1">
    <citation type="submission" date="2012-04" db="EMBL/GenBank/DDBJ databases">
        <title>The Genome Sequence of Saprolegnia declina VS20.</title>
        <authorList>
            <consortium name="The Broad Institute Genome Sequencing Platform"/>
            <person name="Russ C."/>
            <person name="Nusbaum C."/>
            <person name="Tyler B."/>
            <person name="van West P."/>
            <person name="Dieguez-Uribeondo J."/>
            <person name="de Bruijn I."/>
            <person name="Tripathy S."/>
            <person name="Jiang R."/>
            <person name="Young S.K."/>
            <person name="Zeng Q."/>
            <person name="Gargeya S."/>
            <person name="Fitzgerald M."/>
            <person name="Haas B."/>
            <person name="Abouelleil A."/>
            <person name="Alvarado L."/>
            <person name="Arachchi H.M."/>
            <person name="Berlin A."/>
            <person name="Chapman S.B."/>
            <person name="Goldberg J."/>
            <person name="Griggs A."/>
            <person name="Gujja S."/>
            <person name="Hansen M."/>
            <person name="Howarth C."/>
            <person name="Imamovic A."/>
            <person name="Larimer J."/>
            <person name="McCowen C."/>
            <person name="Montmayeur A."/>
            <person name="Murphy C."/>
            <person name="Neiman D."/>
            <person name="Pearson M."/>
            <person name="Priest M."/>
            <person name="Roberts A."/>
            <person name="Saif S."/>
            <person name="Shea T."/>
            <person name="Sisk P."/>
            <person name="Sykes S."/>
            <person name="Wortman J."/>
            <person name="Nusbaum C."/>
            <person name="Birren B."/>
        </authorList>
    </citation>
    <scope>NUCLEOTIDE SEQUENCE [LARGE SCALE GENOMIC DNA]</scope>
    <source>
        <strain evidence="4 5">VS20</strain>
    </source>
</reference>